<gene>
    <name evidence="2" type="ORF">GCM10023095_22520</name>
</gene>
<evidence type="ECO:0000313" key="2">
    <source>
        <dbReference type="EMBL" id="GAA4500550.1"/>
    </source>
</evidence>
<keyword evidence="1" id="KW-1133">Transmembrane helix</keyword>
<dbReference type="EMBL" id="BAABFC010000014">
    <property type="protein sequence ID" value="GAA4500550.1"/>
    <property type="molecule type" value="Genomic_DNA"/>
</dbReference>
<keyword evidence="3" id="KW-1185">Reference proteome</keyword>
<name>A0ABP8QBY3_9GAMM</name>
<sequence length="124" mass="14266">MREQDKLPTLIFRLMVGAVGLWIALHTWQLAYDAPYRYCLFLSLFLGYALGGDRLAWQLWGALRRRIPDEEEPSVPQDPPANPRLTTEAAKTRGYRYLSNRFVLGVLLVGLLFLYLKIRQIQGG</sequence>
<evidence type="ECO:0000313" key="3">
    <source>
        <dbReference type="Proteomes" id="UP001501321"/>
    </source>
</evidence>
<feature type="transmembrane region" description="Helical" evidence="1">
    <location>
        <begin position="35"/>
        <end position="57"/>
    </location>
</feature>
<reference evidence="3" key="1">
    <citation type="journal article" date="2019" name="Int. J. Syst. Evol. Microbiol.">
        <title>The Global Catalogue of Microorganisms (GCM) 10K type strain sequencing project: providing services to taxonomists for standard genome sequencing and annotation.</title>
        <authorList>
            <consortium name="The Broad Institute Genomics Platform"/>
            <consortium name="The Broad Institute Genome Sequencing Center for Infectious Disease"/>
            <person name="Wu L."/>
            <person name="Ma J."/>
        </authorList>
    </citation>
    <scope>NUCLEOTIDE SEQUENCE [LARGE SCALE GENOMIC DNA]</scope>
    <source>
        <strain evidence="3">JCM 32226</strain>
    </source>
</reference>
<accession>A0ABP8QBY3</accession>
<dbReference type="Proteomes" id="UP001501321">
    <property type="component" value="Unassembled WGS sequence"/>
</dbReference>
<feature type="transmembrane region" description="Helical" evidence="1">
    <location>
        <begin position="101"/>
        <end position="118"/>
    </location>
</feature>
<feature type="transmembrane region" description="Helical" evidence="1">
    <location>
        <begin position="12"/>
        <end position="29"/>
    </location>
</feature>
<evidence type="ECO:0008006" key="4">
    <source>
        <dbReference type="Google" id="ProtNLM"/>
    </source>
</evidence>
<comment type="caution">
    <text evidence="2">The sequence shown here is derived from an EMBL/GenBank/DDBJ whole genome shotgun (WGS) entry which is preliminary data.</text>
</comment>
<proteinExistence type="predicted"/>
<evidence type="ECO:0000256" key="1">
    <source>
        <dbReference type="SAM" id="Phobius"/>
    </source>
</evidence>
<keyword evidence="1" id="KW-0812">Transmembrane</keyword>
<protein>
    <recommendedName>
        <fullName evidence="4">DUF3899 domain-containing protein</fullName>
    </recommendedName>
</protein>
<keyword evidence="1" id="KW-0472">Membrane</keyword>
<organism evidence="2 3">
    <name type="scientific">Pseudaeromonas paramecii</name>
    <dbReference type="NCBI Taxonomy" id="2138166"/>
    <lineage>
        <taxon>Bacteria</taxon>
        <taxon>Pseudomonadati</taxon>
        <taxon>Pseudomonadota</taxon>
        <taxon>Gammaproteobacteria</taxon>
        <taxon>Aeromonadales</taxon>
        <taxon>Aeromonadaceae</taxon>
        <taxon>Pseudaeromonas</taxon>
    </lineage>
</organism>
<dbReference type="RefSeq" id="WP_345013110.1">
    <property type="nucleotide sequence ID" value="NZ_BAABFC010000014.1"/>
</dbReference>